<protein>
    <submittedName>
        <fullName evidence="1">Uncharacterized protein</fullName>
    </submittedName>
</protein>
<gene>
    <name evidence="1" type="ORF">LCGC14_0187960</name>
</gene>
<reference evidence="1" key="1">
    <citation type="journal article" date="2015" name="Nature">
        <title>Complex archaea that bridge the gap between prokaryotes and eukaryotes.</title>
        <authorList>
            <person name="Spang A."/>
            <person name="Saw J.H."/>
            <person name="Jorgensen S.L."/>
            <person name="Zaremba-Niedzwiedzka K."/>
            <person name="Martijn J."/>
            <person name="Lind A.E."/>
            <person name="van Eijk R."/>
            <person name="Schleper C."/>
            <person name="Guy L."/>
            <person name="Ettema T.J."/>
        </authorList>
    </citation>
    <scope>NUCLEOTIDE SEQUENCE</scope>
</reference>
<comment type="caution">
    <text evidence="1">The sequence shown here is derived from an EMBL/GenBank/DDBJ whole genome shotgun (WGS) entry which is preliminary data.</text>
</comment>
<dbReference type="EMBL" id="LAZR01000078">
    <property type="protein sequence ID" value="KKN94449.1"/>
    <property type="molecule type" value="Genomic_DNA"/>
</dbReference>
<evidence type="ECO:0000313" key="1">
    <source>
        <dbReference type="EMBL" id="KKN94449.1"/>
    </source>
</evidence>
<dbReference type="AlphaFoldDB" id="A0A0F9URZ8"/>
<proteinExistence type="predicted"/>
<accession>A0A0F9URZ8</accession>
<organism evidence="1">
    <name type="scientific">marine sediment metagenome</name>
    <dbReference type="NCBI Taxonomy" id="412755"/>
    <lineage>
        <taxon>unclassified sequences</taxon>
        <taxon>metagenomes</taxon>
        <taxon>ecological metagenomes</taxon>
    </lineage>
</organism>
<name>A0A0F9URZ8_9ZZZZ</name>
<sequence>MRDFSRDIKAEQALAPAIRVGSATGGGVDRLGFEALTFAIHAGDWTDGTHTVSADHSDDGTTWESIPADQIIGAFPVVSAVGAENTITMVGYIGDRRYVRAKSTVTGSPVTGAAIGISVLLGRAHSRPVAA</sequence>